<dbReference type="PANTHER" id="PTHR42889">
    <property type="entry name" value="BLR3681 PROTEIN"/>
    <property type="match status" value="1"/>
</dbReference>
<dbReference type="CDD" id="cd01292">
    <property type="entry name" value="metallo-dependent_hydrolases"/>
    <property type="match status" value="1"/>
</dbReference>
<dbReference type="InterPro" id="IPR032466">
    <property type="entry name" value="Metal_Hydrolase"/>
</dbReference>
<dbReference type="SUPFAM" id="SSF51556">
    <property type="entry name" value="Metallo-dependent hydrolases"/>
    <property type="match status" value="1"/>
</dbReference>
<keyword evidence="3" id="KW-1185">Reference proteome</keyword>
<protein>
    <recommendedName>
        <fullName evidence="1">Amidohydrolase-related domain-containing protein</fullName>
    </recommendedName>
</protein>
<dbReference type="EMBL" id="SLWN01000024">
    <property type="protein sequence ID" value="TCO14313.1"/>
    <property type="molecule type" value="Genomic_DNA"/>
</dbReference>
<dbReference type="PANTHER" id="PTHR42889:SF1">
    <property type="entry name" value="BLR3681 PROTEIN"/>
    <property type="match status" value="1"/>
</dbReference>
<dbReference type="InterPro" id="IPR006680">
    <property type="entry name" value="Amidohydro-rel"/>
</dbReference>
<comment type="caution">
    <text evidence="2">The sequence shown here is derived from an EMBL/GenBank/DDBJ whole genome shotgun (WGS) entry which is preliminary data.</text>
</comment>
<reference evidence="2 3" key="1">
    <citation type="journal article" date="2015" name="Stand. Genomic Sci.">
        <title>Genomic Encyclopedia of Bacterial and Archaeal Type Strains, Phase III: the genomes of soil and plant-associated and newly described type strains.</title>
        <authorList>
            <person name="Whitman W.B."/>
            <person name="Woyke T."/>
            <person name="Klenk H.P."/>
            <person name="Zhou Y."/>
            <person name="Lilburn T.G."/>
            <person name="Beck B.J."/>
            <person name="De Vos P."/>
            <person name="Vandamme P."/>
            <person name="Eisen J.A."/>
            <person name="Garrity G."/>
            <person name="Hugenholtz P."/>
            <person name="Kyrpides N.C."/>
        </authorList>
    </citation>
    <scope>NUCLEOTIDE SEQUENCE [LARGE SCALE GENOMIC DNA]</scope>
    <source>
        <strain evidence="2 3">VKM Ac-2572</strain>
    </source>
</reference>
<gene>
    <name evidence="2" type="ORF">EV652_1245</name>
</gene>
<dbReference type="GO" id="GO:0016787">
    <property type="term" value="F:hydrolase activity"/>
    <property type="evidence" value="ECO:0007669"/>
    <property type="project" value="InterPro"/>
</dbReference>
<evidence type="ECO:0000313" key="3">
    <source>
        <dbReference type="Proteomes" id="UP000294508"/>
    </source>
</evidence>
<sequence>MYENDGEKYFVVDTHMHYWNAAPDNWVEGAEQYAKGWIECFYGYHGLGPEDTRWPLEKYQKYTEEDLMKDVFDEGHVDVAIFQPTDLAEWYKEGFNTTERDSILHEKHPGKFVLNTRWDPREGEDGLKTLRHNVERWGCKGVKLYTAEWRQGSRGWKLTDPEAYKYLEACQELGITNIHAHKGPTIWPLDKDAFDMSDVDHAATDFPALNFIVEHSGIPRIDDFCYMATQEPNVYAGLSVVVGALMHARPRFFARCMGELLFWVGEDKMTFGSDYAIWEPKWQVEGFVDWDFPDDEAYSDYPRLGVAGKKKILGLNAAKLYDIEVPEELRLDYGKPAAQDDAKLVTQ</sequence>
<evidence type="ECO:0000259" key="1">
    <source>
        <dbReference type="Pfam" id="PF04909"/>
    </source>
</evidence>
<name>A0A4R2GXK0_9ACTN</name>
<dbReference type="Pfam" id="PF04909">
    <property type="entry name" value="Amidohydro_2"/>
    <property type="match status" value="1"/>
</dbReference>
<evidence type="ECO:0000313" key="2">
    <source>
        <dbReference type="EMBL" id="TCO14313.1"/>
    </source>
</evidence>
<proteinExistence type="predicted"/>
<dbReference type="AlphaFoldDB" id="A0A4R2GXK0"/>
<dbReference type="Gene3D" id="3.20.20.140">
    <property type="entry name" value="Metal-dependent hydrolases"/>
    <property type="match status" value="1"/>
</dbReference>
<organism evidence="2 3">
    <name type="scientific">Kribbella steppae</name>
    <dbReference type="NCBI Taxonomy" id="2512223"/>
    <lineage>
        <taxon>Bacteria</taxon>
        <taxon>Bacillati</taxon>
        <taxon>Actinomycetota</taxon>
        <taxon>Actinomycetes</taxon>
        <taxon>Propionibacteriales</taxon>
        <taxon>Kribbellaceae</taxon>
        <taxon>Kribbella</taxon>
    </lineage>
</organism>
<dbReference type="Proteomes" id="UP000294508">
    <property type="component" value="Unassembled WGS sequence"/>
</dbReference>
<dbReference type="OrthoDB" id="7325417at2"/>
<feature type="domain" description="Amidohydrolase-related" evidence="1">
    <location>
        <begin position="12"/>
        <end position="323"/>
    </location>
</feature>
<accession>A0A4R2GXK0</accession>
<dbReference type="RefSeq" id="WP_132216318.1">
    <property type="nucleotide sequence ID" value="NZ_SLWN01000024.1"/>
</dbReference>